<protein>
    <recommendedName>
        <fullName evidence="2">histidine kinase</fullName>
        <ecNumber evidence="2">2.7.13.3</ecNumber>
    </recommendedName>
</protein>
<name>A0A553BK50_9FLAO</name>
<dbReference type="NCBIfam" id="TIGR00229">
    <property type="entry name" value="sensory_box"/>
    <property type="match status" value="6"/>
</dbReference>
<feature type="transmembrane region" description="Helical" evidence="6">
    <location>
        <begin position="12"/>
        <end position="35"/>
    </location>
</feature>
<feature type="domain" description="PAC" evidence="8">
    <location>
        <begin position="812"/>
        <end position="865"/>
    </location>
</feature>
<dbReference type="Pfam" id="PF00989">
    <property type="entry name" value="PAS"/>
    <property type="match status" value="1"/>
</dbReference>
<dbReference type="InterPro" id="IPR013655">
    <property type="entry name" value="PAS_fold_3"/>
</dbReference>
<evidence type="ECO:0000259" key="8">
    <source>
        <dbReference type="PROSITE" id="PS50113"/>
    </source>
</evidence>
<comment type="catalytic activity">
    <reaction evidence="1">
        <text>ATP + protein L-histidine = ADP + protein N-phospho-L-histidine.</text>
        <dbReference type="EC" id="2.7.13.3"/>
    </reaction>
</comment>
<evidence type="ECO:0000256" key="5">
    <source>
        <dbReference type="ARBA" id="ARBA00022777"/>
    </source>
</evidence>
<dbReference type="GO" id="GO:0006355">
    <property type="term" value="P:regulation of DNA-templated transcription"/>
    <property type="evidence" value="ECO:0007669"/>
    <property type="project" value="InterPro"/>
</dbReference>
<evidence type="ECO:0000313" key="12">
    <source>
        <dbReference type="Proteomes" id="UP000318669"/>
    </source>
</evidence>
<dbReference type="Pfam" id="PF08447">
    <property type="entry name" value="PAS_3"/>
    <property type="match status" value="3"/>
</dbReference>
<keyword evidence="6" id="KW-0812">Transmembrane</keyword>
<feature type="domain" description="PAC" evidence="8">
    <location>
        <begin position="682"/>
        <end position="732"/>
    </location>
</feature>
<evidence type="ECO:0000256" key="3">
    <source>
        <dbReference type="ARBA" id="ARBA00022553"/>
    </source>
</evidence>
<proteinExistence type="predicted"/>
<accession>A0A553BK50</accession>
<keyword evidence="11" id="KW-1185">Reference proteome</keyword>
<feature type="domain" description="PAS" evidence="7">
    <location>
        <begin position="490"/>
        <end position="544"/>
    </location>
</feature>
<evidence type="ECO:0000256" key="4">
    <source>
        <dbReference type="ARBA" id="ARBA00022679"/>
    </source>
</evidence>
<feature type="domain" description="PAS" evidence="7">
    <location>
        <begin position="733"/>
        <end position="809"/>
    </location>
</feature>
<dbReference type="InterPro" id="IPR035965">
    <property type="entry name" value="PAS-like_dom_sf"/>
</dbReference>
<dbReference type="PANTHER" id="PTHR43304:SF1">
    <property type="entry name" value="PAC DOMAIN-CONTAINING PROTEIN"/>
    <property type="match status" value="1"/>
</dbReference>
<reference evidence="11 12" key="1">
    <citation type="submission" date="2019-07" db="EMBL/GenBank/DDBJ databases">
        <title>Novel species of Flavobacterium.</title>
        <authorList>
            <person name="Liu Q."/>
            <person name="Xin Y.-H."/>
        </authorList>
    </citation>
    <scope>NUCLEOTIDE SEQUENCE [LARGE SCALE GENOMIC DNA]</scope>
    <source>
        <strain evidence="9 11">GSP39</strain>
        <strain evidence="10 12">GSR22</strain>
    </source>
</reference>
<dbReference type="Pfam" id="PF08448">
    <property type="entry name" value="PAS_4"/>
    <property type="match status" value="1"/>
</dbReference>
<dbReference type="InterPro" id="IPR013767">
    <property type="entry name" value="PAS_fold"/>
</dbReference>
<evidence type="ECO:0000256" key="2">
    <source>
        <dbReference type="ARBA" id="ARBA00012438"/>
    </source>
</evidence>
<dbReference type="AlphaFoldDB" id="A0A553BK50"/>
<feature type="domain" description="PAS" evidence="7">
    <location>
        <begin position="120"/>
        <end position="193"/>
    </location>
</feature>
<dbReference type="Gene3D" id="3.30.450.20">
    <property type="entry name" value="PAS domain"/>
    <property type="match status" value="6"/>
</dbReference>
<feature type="domain" description="PAS" evidence="7">
    <location>
        <begin position="267"/>
        <end position="310"/>
    </location>
</feature>
<dbReference type="CDD" id="cd00130">
    <property type="entry name" value="PAS"/>
    <property type="match status" value="6"/>
</dbReference>
<feature type="domain" description="PAS" evidence="7">
    <location>
        <begin position="376"/>
        <end position="427"/>
    </location>
</feature>
<dbReference type="Pfam" id="PF13426">
    <property type="entry name" value="PAS_9"/>
    <property type="match status" value="1"/>
</dbReference>
<keyword evidence="4" id="KW-0808">Transferase</keyword>
<dbReference type="OrthoDB" id="9759607at2"/>
<feature type="transmembrane region" description="Helical" evidence="6">
    <location>
        <begin position="47"/>
        <end position="66"/>
    </location>
</feature>
<dbReference type="PANTHER" id="PTHR43304">
    <property type="entry name" value="PHYTOCHROME-LIKE PROTEIN CPH1"/>
    <property type="match status" value="1"/>
</dbReference>
<dbReference type="EMBL" id="VJZL01000019">
    <property type="protein sequence ID" value="TRX08610.1"/>
    <property type="molecule type" value="Genomic_DNA"/>
</dbReference>
<dbReference type="SMART" id="SM00091">
    <property type="entry name" value="PAS"/>
    <property type="match status" value="6"/>
</dbReference>
<dbReference type="SMART" id="SM00086">
    <property type="entry name" value="PAC"/>
    <property type="match status" value="6"/>
</dbReference>
<feature type="domain" description="PAC" evidence="8">
    <location>
        <begin position="193"/>
        <end position="244"/>
    </location>
</feature>
<dbReference type="InterPro" id="IPR013656">
    <property type="entry name" value="PAS_4"/>
</dbReference>
<evidence type="ECO:0000313" key="11">
    <source>
        <dbReference type="Proteomes" id="UP000318528"/>
    </source>
</evidence>
<keyword evidence="3" id="KW-0597">Phosphoprotein</keyword>
<dbReference type="GO" id="GO:0004673">
    <property type="term" value="F:protein histidine kinase activity"/>
    <property type="evidence" value="ECO:0007669"/>
    <property type="project" value="UniProtKB-EC"/>
</dbReference>
<organism evidence="10 12">
    <name type="scientific">Flavobacterium gawalongense</name>
    <dbReference type="NCBI Taxonomy" id="2594432"/>
    <lineage>
        <taxon>Bacteria</taxon>
        <taxon>Pseudomonadati</taxon>
        <taxon>Bacteroidota</taxon>
        <taxon>Flavobacteriia</taxon>
        <taxon>Flavobacteriales</taxon>
        <taxon>Flavobacteriaceae</taxon>
        <taxon>Flavobacterium</taxon>
    </lineage>
</organism>
<feature type="transmembrane region" description="Helical" evidence="6">
    <location>
        <begin position="86"/>
        <end position="103"/>
    </location>
</feature>
<keyword evidence="5" id="KW-0418">Kinase</keyword>
<evidence type="ECO:0000259" key="7">
    <source>
        <dbReference type="PROSITE" id="PS50112"/>
    </source>
</evidence>
<dbReference type="InterPro" id="IPR052162">
    <property type="entry name" value="Sensor_kinase/Photoreceptor"/>
</dbReference>
<dbReference type="PROSITE" id="PS50113">
    <property type="entry name" value="PAC"/>
    <property type="match status" value="3"/>
</dbReference>
<dbReference type="Proteomes" id="UP000318528">
    <property type="component" value="Unassembled WGS sequence"/>
</dbReference>
<sequence length="884" mass="101456">MLKSIATIEYNSLTFMCISRLFFGLLRLMIVKFNAIFIMKISFEKKILLGFIINLLVVIASGWVFISRFNKQRDEAMDSLLNWIELSLFVLSIVLLTIVYFIIKAQLRAKNISQNLLLENKQLLQSIIDNTSNPIFIKKINGEYVLINKQFESLFQISNEEIIGKTDHDFLPKEVADGYRNSDLEVAKALKELKMEETIQQPDGPHTYIAVKFPLYDSTGRIYAIGGISTDISERKKLEESFKVTDKFFNMSSDMMIIGTKEKFGKVNPAVIRILGYSEAELLSKPYTFFVHPEDLEITKREVGKLQKGALMIQFKNRFVCKDGSIKWLVWSISPELSTGLLYAVARDVTAQKETEDSLVIADKFFNMSNNLLVVAKGEYFIKINPAFTKTLGYTQEDMNTIKFMELTHPDDKNIADEVLAKLLRGDAIVNFEDRVRCKDGTYKWLDWHSTIDVQQGVLYSVARDITEKVKNEQSLKIVNNFFEMSFDAFFVEKEKKIIKINPAFTKILGYNQNDLEKMSLLDLMHPDYIKIVSERRAKRLKGEEVEADVMFPILCKDGSYKWTESVVSTDVKEGMIYAVLRDITQKRLDEELLNNYTQKLKDNEQQIQTIFDGAPDPVIVIDSESNVLRWNPKAESVFGWKIAEIIGKPLFEFIVPTRYRELHKTGMEHFLISGIGPILNKPYEIEAVNKEGTEFPVSLSVSPVKMGEKYFFIGFVRDITESKQAINELYENEETLRLIIENIGEGVVVANADKEIVMANYMANEIFGIEEDSKISLNLSDHFELYFPDEKTVFPSQNLPMERALGGEETNDVDIVLWNPVAQEKKRVLISGRPLIDQNDKVIAAVVTIKDISKYKKMEEELKETELKYRQLIGFRKGGDTVI</sequence>
<evidence type="ECO:0000256" key="1">
    <source>
        <dbReference type="ARBA" id="ARBA00000085"/>
    </source>
</evidence>
<gene>
    <name evidence="10" type="ORF">FNW11_11180</name>
    <name evidence="9" type="ORF">FNW12_03900</name>
</gene>
<feature type="domain" description="PAS" evidence="7">
    <location>
        <begin position="604"/>
        <end position="675"/>
    </location>
</feature>
<dbReference type="InterPro" id="IPR000014">
    <property type="entry name" value="PAS"/>
</dbReference>
<evidence type="ECO:0000256" key="6">
    <source>
        <dbReference type="SAM" id="Phobius"/>
    </source>
</evidence>
<dbReference type="PROSITE" id="PS50112">
    <property type="entry name" value="PAS"/>
    <property type="match status" value="6"/>
</dbReference>
<dbReference type="EMBL" id="VJZN01000005">
    <property type="protein sequence ID" value="TRX08393.1"/>
    <property type="molecule type" value="Genomic_DNA"/>
</dbReference>
<dbReference type="Proteomes" id="UP000318669">
    <property type="component" value="Unassembled WGS sequence"/>
</dbReference>
<dbReference type="EC" id="2.7.13.3" evidence="2"/>
<dbReference type="InterPro" id="IPR000700">
    <property type="entry name" value="PAS-assoc_C"/>
</dbReference>
<evidence type="ECO:0000313" key="9">
    <source>
        <dbReference type="EMBL" id="TRX08393.1"/>
    </source>
</evidence>
<dbReference type="SUPFAM" id="SSF55785">
    <property type="entry name" value="PYP-like sensor domain (PAS domain)"/>
    <property type="match status" value="6"/>
</dbReference>
<evidence type="ECO:0000313" key="10">
    <source>
        <dbReference type="EMBL" id="TRX08610.1"/>
    </source>
</evidence>
<dbReference type="InterPro" id="IPR001610">
    <property type="entry name" value="PAC"/>
</dbReference>
<keyword evidence="6" id="KW-0472">Membrane</keyword>
<keyword evidence="6" id="KW-1133">Transmembrane helix</keyword>
<comment type="caution">
    <text evidence="10">The sequence shown here is derived from an EMBL/GenBank/DDBJ whole genome shotgun (WGS) entry which is preliminary data.</text>
</comment>